<feature type="domain" description="DUF6534" evidence="2">
    <location>
        <begin position="128"/>
        <end position="214"/>
    </location>
</feature>
<dbReference type="Pfam" id="PF20152">
    <property type="entry name" value="DUF6534"/>
    <property type="match status" value="1"/>
</dbReference>
<dbReference type="PANTHER" id="PTHR40465">
    <property type="entry name" value="CHROMOSOME 1, WHOLE GENOME SHOTGUN SEQUENCE"/>
    <property type="match status" value="1"/>
</dbReference>
<feature type="transmembrane region" description="Helical" evidence="1">
    <location>
        <begin position="16"/>
        <end position="34"/>
    </location>
</feature>
<evidence type="ECO:0000313" key="3">
    <source>
        <dbReference type="EMBL" id="RXW24362.1"/>
    </source>
</evidence>
<dbReference type="AlphaFoldDB" id="A0A4Q2DXZ4"/>
<dbReference type="STRING" id="2316362.A0A4Q2DXZ4"/>
<comment type="caution">
    <text evidence="3">The sequence shown here is derived from an EMBL/GenBank/DDBJ whole genome shotgun (WGS) entry which is preliminary data.</text>
</comment>
<dbReference type="PANTHER" id="PTHR40465:SF1">
    <property type="entry name" value="DUF6534 DOMAIN-CONTAINING PROTEIN"/>
    <property type="match status" value="1"/>
</dbReference>
<accession>A0A4Q2DXZ4</accession>
<dbReference type="Proteomes" id="UP000290288">
    <property type="component" value="Unassembled WGS sequence"/>
</dbReference>
<keyword evidence="1" id="KW-0812">Transmembrane</keyword>
<proteinExistence type="predicted"/>
<feature type="transmembrane region" description="Helical" evidence="1">
    <location>
        <begin position="84"/>
        <end position="106"/>
    </location>
</feature>
<feature type="transmembrane region" description="Helical" evidence="1">
    <location>
        <begin position="163"/>
        <end position="183"/>
    </location>
</feature>
<feature type="transmembrane region" description="Helical" evidence="1">
    <location>
        <begin position="55"/>
        <end position="72"/>
    </location>
</feature>
<dbReference type="OrthoDB" id="3265526at2759"/>
<organism evidence="3 4">
    <name type="scientific">Candolleomyces aberdarensis</name>
    <dbReference type="NCBI Taxonomy" id="2316362"/>
    <lineage>
        <taxon>Eukaryota</taxon>
        <taxon>Fungi</taxon>
        <taxon>Dikarya</taxon>
        <taxon>Basidiomycota</taxon>
        <taxon>Agaricomycotina</taxon>
        <taxon>Agaricomycetes</taxon>
        <taxon>Agaricomycetidae</taxon>
        <taxon>Agaricales</taxon>
        <taxon>Agaricineae</taxon>
        <taxon>Psathyrellaceae</taxon>
        <taxon>Candolleomyces</taxon>
    </lineage>
</organism>
<feature type="transmembrane region" description="Helical" evidence="1">
    <location>
        <begin position="118"/>
        <end position="143"/>
    </location>
</feature>
<sequence length="243" mass="27250">MQTYHYYLTYKTDPKWIKALVYYLFIIESLNTACDMQMMYQPLIQHFGEAEATKYFPMMFAAEPVVIFFFAWRVKLLTKSNWLAGLICFFAIISLGGGIWTTVLIIKVKVFARKIELHWSALVWFLAACVADVLITVVLVVTLSRRKTGFSATDDAIQKIIKITVQTGALTALFAIGDVVFFMSMGHTALNFLWDLSLSKLYANCLLSTLNARMTIKESSHASLNQRQIGSPVSTSPTSIGAG</sequence>
<keyword evidence="4" id="KW-1185">Reference proteome</keyword>
<dbReference type="InterPro" id="IPR045339">
    <property type="entry name" value="DUF6534"/>
</dbReference>
<keyword evidence="1" id="KW-0472">Membrane</keyword>
<evidence type="ECO:0000259" key="2">
    <source>
        <dbReference type="Pfam" id="PF20152"/>
    </source>
</evidence>
<reference evidence="3 4" key="1">
    <citation type="submission" date="2019-01" db="EMBL/GenBank/DDBJ databases">
        <title>Draft genome sequence of Psathyrella aberdarensis IHI B618.</title>
        <authorList>
            <person name="Buettner E."/>
            <person name="Kellner H."/>
        </authorList>
    </citation>
    <scope>NUCLEOTIDE SEQUENCE [LARGE SCALE GENOMIC DNA]</scope>
    <source>
        <strain evidence="3 4">IHI B618</strain>
    </source>
</reference>
<dbReference type="EMBL" id="SDEE01000020">
    <property type="protein sequence ID" value="RXW24362.1"/>
    <property type="molecule type" value="Genomic_DNA"/>
</dbReference>
<evidence type="ECO:0000256" key="1">
    <source>
        <dbReference type="SAM" id="Phobius"/>
    </source>
</evidence>
<evidence type="ECO:0000313" key="4">
    <source>
        <dbReference type="Proteomes" id="UP000290288"/>
    </source>
</evidence>
<gene>
    <name evidence="3" type="ORF">EST38_g1477</name>
</gene>
<keyword evidence="1" id="KW-1133">Transmembrane helix</keyword>
<name>A0A4Q2DXZ4_9AGAR</name>
<protein>
    <recommendedName>
        <fullName evidence="2">DUF6534 domain-containing protein</fullName>
    </recommendedName>
</protein>